<dbReference type="Pfam" id="PF00561">
    <property type="entry name" value="Abhydrolase_1"/>
    <property type="match status" value="1"/>
</dbReference>
<dbReference type="InterPro" id="IPR029058">
    <property type="entry name" value="AB_hydrolase_fold"/>
</dbReference>
<protein>
    <submittedName>
        <fullName evidence="3">Alpha/beta fold hydrolase</fullName>
    </submittedName>
</protein>
<keyword evidence="4" id="KW-1185">Reference proteome</keyword>
<dbReference type="SUPFAM" id="SSF53474">
    <property type="entry name" value="alpha/beta-Hydrolases"/>
    <property type="match status" value="1"/>
</dbReference>
<accession>A0ABN3ULX2</accession>
<dbReference type="PANTHER" id="PTHR43329">
    <property type="entry name" value="EPOXIDE HYDROLASE"/>
    <property type="match status" value="1"/>
</dbReference>
<dbReference type="PRINTS" id="PR00111">
    <property type="entry name" value="ABHYDROLASE"/>
</dbReference>
<gene>
    <name evidence="3" type="ORF">GCM10009867_16170</name>
</gene>
<comment type="caution">
    <text evidence="3">The sequence shown here is derived from an EMBL/GenBank/DDBJ whole genome shotgun (WGS) entry which is preliminary data.</text>
</comment>
<feature type="domain" description="AB hydrolase-1" evidence="2">
    <location>
        <begin position="23"/>
        <end position="268"/>
    </location>
</feature>
<evidence type="ECO:0000256" key="1">
    <source>
        <dbReference type="ARBA" id="ARBA00022801"/>
    </source>
</evidence>
<dbReference type="EMBL" id="BAAARN010000001">
    <property type="protein sequence ID" value="GAA2734948.1"/>
    <property type="molecule type" value="Genomic_DNA"/>
</dbReference>
<evidence type="ECO:0000259" key="2">
    <source>
        <dbReference type="Pfam" id="PF00561"/>
    </source>
</evidence>
<organism evidence="3 4">
    <name type="scientific">Pedococcus aerophilus</name>
    <dbReference type="NCBI Taxonomy" id="436356"/>
    <lineage>
        <taxon>Bacteria</taxon>
        <taxon>Bacillati</taxon>
        <taxon>Actinomycetota</taxon>
        <taxon>Actinomycetes</taxon>
        <taxon>Micrococcales</taxon>
        <taxon>Intrasporangiaceae</taxon>
        <taxon>Pedococcus</taxon>
    </lineage>
</organism>
<keyword evidence="1 3" id="KW-0378">Hydrolase</keyword>
<name>A0ABN3ULX2_9MICO</name>
<reference evidence="3 4" key="1">
    <citation type="journal article" date="2019" name="Int. J. Syst. Evol. Microbiol.">
        <title>The Global Catalogue of Microorganisms (GCM) 10K type strain sequencing project: providing services to taxonomists for standard genome sequencing and annotation.</title>
        <authorList>
            <consortium name="The Broad Institute Genomics Platform"/>
            <consortium name="The Broad Institute Genome Sequencing Center for Infectious Disease"/>
            <person name="Wu L."/>
            <person name="Ma J."/>
        </authorList>
    </citation>
    <scope>NUCLEOTIDE SEQUENCE [LARGE SCALE GENOMIC DNA]</scope>
    <source>
        <strain evidence="3 4">JCM 16378</strain>
    </source>
</reference>
<dbReference type="RefSeq" id="WP_344191969.1">
    <property type="nucleotide sequence ID" value="NZ_BAAARN010000001.1"/>
</dbReference>
<dbReference type="Proteomes" id="UP001501326">
    <property type="component" value="Unassembled WGS sequence"/>
</dbReference>
<evidence type="ECO:0000313" key="3">
    <source>
        <dbReference type="EMBL" id="GAA2734948.1"/>
    </source>
</evidence>
<sequence>MEHLRRDGLVFDVSDLGPPEGDVVVLLHGWPQDRSAWSAVGERLAAEGLRVLAPDQRGYSPGARPRGRAAYRMSQLVADVLALVDASGHERVHLVGHDWGGAVAWAFAERHPERLHSLTVVSTPHHHAMAWALRHGDQARRSWYMLAFQLPLLPEAVLRRRLAEVLRGSGLPEEHAQRYVARFRQPGAAGGGLAWYRALRPRLTRLVRKRRAGGGRAPAQVTVPTTYLWGQDDPALGRAAAERTARWVGADYRFVEVEAGHWLPETHPDVVAAAVLERVRAGRQG</sequence>
<dbReference type="Gene3D" id="3.40.50.1820">
    <property type="entry name" value="alpha/beta hydrolase"/>
    <property type="match status" value="1"/>
</dbReference>
<dbReference type="InterPro" id="IPR000073">
    <property type="entry name" value="AB_hydrolase_1"/>
</dbReference>
<dbReference type="InterPro" id="IPR000639">
    <property type="entry name" value="Epox_hydrolase-like"/>
</dbReference>
<proteinExistence type="predicted"/>
<dbReference type="GO" id="GO:0016787">
    <property type="term" value="F:hydrolase activity"/>
    <property type="evidence" value="ECO:0007669"/>
    <property type="project" value="UniProtKB-KW"/>
</dbReference>
<evidence type="ECO:0000313" key="4">
    <source>
        <dbReference type="Proteomes" id="UP001501326"/>
    </source>
</evidence>
<dbReference type="PRINTS" id="PR00412">
    <property type="entry name" value="EPOXHYDRLASE"/>
</dbReference>